<evidence type="ECO:0008006" key="3">
    <source>
        <dbReference type="Google" id="ProtNLM"/>
    </source>
</evidence>
<dbReference type="RefSeq" id="WP_168132475.1">
    <property type="nucleotide sequence ID" value="NZ_BMVZ01000024.1"/>
</dbReference>
<sequence>MWNVTVWTLVVTAFAGVAGAGFLPPYQCGMRRVDVMELRRRRHLVAVLQANCRARALPAPAASGAVPVGAPSR</sequence>
<accession>A0ABX0Z2L5</accession>
<protein>
    <recommendedName>
        <fullName evidence="3">Secreted protein</fullName>
    </recommendedName>
</protein>
<evidence type="ECO:0000313" key="2">
    <source>
        <dbReference type="Proteomes" id="UP000635996"/>
    </source>
</evidence>
<gene>
    <name evidence="1" type="ORF">HCJ95_25370</name>
</gene>
<reference evidence="1 2" key="1">
    <citation type="submission" date="2020-03" db="EMBL/GenBank/DDBJ databases">
        <title>WGS of actinomycetes isolated from Thailand.</title>
        <authorList>
            <person name="Thawai C."/>
        </authorList>
    </citation>
    <scope>NUCLEOTIDE SEQUENCE [LARGE SCALE GENOMIC DNA]</scope>
    <source>
        <strain evidence="1 2">NBRC 13905</strain>
    </source>
</reference>
<evidence type="ECO:0000313" key="1">
    <source>
        <dbReference type="EMBL" id="NJP17505.1"/>
    </source>
</evidence>
<dbReference type="EMBL" id="JAATEL010000047">
    <property type="protein sequence ID" value="NJP17505.1"/>
    <property type="molecule type" value="Genomic_DNA"/>
</dbReference>
<name>A0ABX0Z2L5_STRTL</name>
<comment type="caution">
    <text evidence="1">The sequence shown here is derived from an EMBL/GenBank/DDBJ whole genome shotgun (WGS) entry which is preliminary data.</text>
</comment>
<organism evidence="1 2">
    <name type="scientific">Streptomyces thermoviolaceus subsp. thermoviolaceus</name>
    <dbReference type="NCBI Taxonomy" id="66860"/>
    <lineage>
        <taxon>Bacteria</taxon>
        <taxon>Bacillati</taxon>
        <taxon>Actinomycetota</taxon>
        <taxon>Actinomycetes</taxon>
        <taxon>Kitasatosporales</taxon>
        <taxon>Streptomycetaceae</taxon>
        <taxon>Streptomyces</taxon>
    </lineage>
</organism>
<dbReference type="Proteomes" id="UP000635996">
    <property type="component" value="Unassembled WGS sequence"/>
</dbReference>
<proteinExistence type="predicted"/>
<keyword evidence="2" id="KW-1185">Reference proteome</keyword>